<feature type="domain" description="Ionotropic glutamate receptor C-terminal" evidence="18">
    <location>
        <begin position="413"/>
        <end position="823"/>
    </location>
</feature>
<dbReference type="InterPro" id="IPR015683">
    <property type="entry name" value="Ionotropic_Glu_rcpt"/>
</dbReference>
<feature type="signal peptide" evidence="17">
    <location>
        <begin position="1"/>
        <end position="16"/>
    </location>
</feature>
<evidence type="ECO:0000256" key="3">
    <source>
        <dbReference type="ARBA" id="ARBA00022448"/>
    </source>
</evidence>
<evidence type="ECO:0000256" key="5">
    <source>
        <dbReference type="ARBA" id="ARBA00022989"/>
    </source>
</evidence>
<dbReference type="SMART" id="SM00079">
    <property type="entry name" value="PBPe"/>
    <property type="match status" value="1"/>
</dbReference>
<dbReference type="SUPFAM" id="SSF53822">
    <property type="entry name" value="Periplasmic binding protein-like I"/>
    <property type="match status" value="1"/>
</dbReference>
<feature type="transmembrane region" description="Helical" evidence="16">
    <location>
        <begin position="544"/>
        <end position="563"/>
    </location>
</feature>
<evidence type="ECO:0000313" key="20">
    <source>
        <dbReference type="EMBL" id="CDW27629.1"/>
    </source>
</evidence>
<feature type="transmembrane region" description="Helical" evidence="16">
    <location>
        <begin position="661"/>
        <end position="682"/>
    </location>
</feature>
<evidence type="ECO:0000256" key="13">
    <source>
        <dbReference type="ARBA" id="ARBA00023303"/>
    </source>
</evidence>
<evidence type="ECO:0000256" key="14">
    <source>
        <dbReference type="ARBA" id="ARBA00034100"/>
    </source>
</evidence>
<dbReference type="InterPro" id="IPR001320">
    <property type="entry name" value="Iontro_rcpt_C"/>
</dbReference>
<proteinExistence type="inferred from homology"/>
<feature type="compositionally biased region" description="Basic residues" evidence="15">
    <location>
        <begin position="996"/>
        <end position="1005"/>
    </location>
</feature>
<evidence type="ECO:0000256" key="17">
    <source>
        <dbReference type="SAM" id="SignalP"/>
    </source>
</evidence>
<sequence>MRLIVLLILFLHSGSPLPPSIKIGGLFDMADTIHEIAFRYAVDRINNDRDILPRTQLTAQIERIPPQDSFYASKRVCKALSDGLGGIFGPQSGVTSTHVQSICDSLEVPHVETRYDYRLTRDDYSINLYPHPHALGQAFVDLVSAMKWKKFTVLYEKSEGLVRLQEVLKLSSNDKDMKITIRQLTPGLGGDYRPLLKSMKTSGETQIILDCLITTVPDVLKQAQQVGIMTAYHSYLITSLDLHTIELEDFKYGGTNITAFRLVDPTSDVVKSVVQDWVLGELRYGRKIPFHEKSIRTETALVYDAVQLFARALTDLDRSQNIQITPLDCVDGEPWQHGTSLLNYMKLVEAEGLTGKIQFDSEGFRSNFDLEIIELKKDGLNKVGVWNKETGANFTRNFTEAYSEIVESLHNKTLIITTILTEPYSMYKENSEALTGNARFEGYNVDLIDEISKILGFNYSFHMVEDGTYGSYDEKTKTWSGMIGELLSQKADLAVADLTITYEREQGVDFTMPFMNLGVTILFKKPKAKDPYLFSFLSPLALDVWIYMMTAYLAVSLLLFILARISPYETSGVVNDVYWRNDEKGSRLARPDPIYETLFSGCGRPVRTIGTQVEDRREQEKNSGDTFTLLNSFWFMIASLLQQGTDLLPRAVSTRMVAGMWWFFTLIMISSYTANLAAFLTVERMDSPIESAEDLAKQNTISYGSLRAGSTAAFFRDSKIPTYSRMWVFMDSDDKNFVKSNSAGVERVIKENGKYAFLMESTTVEYIVERKCDLTQIGGLLDSKGYGIALPPNSPFRTPISSAILQLQEGGKLHMLKEKWWKQRKGGGKCQEVPEKEAAALNLSNVGGVFVVLLGGLGVACIIAVAEYLWNKRQMQKFKPATPPPGHLSTCTTNSTLNTLTRPANSYENGQVTHLDLAAHAPVSHCPGENGVLSPMNDNGGFLTTSLSVAALNQTSCAVPHHSMQGWALPPSGGNGCGNPGPEMGNGPPPILPPTAKHHHHHSHRYHQEQCPHFSGFKEDNDVS</sequence>
<keyword evidence="7" id="KW-0406">Ion transport</keyword>
<evidence type="ECO:0000256" key="2">
    <source>
        <dbReference type="ARBA" id="ARBA00008685"/>
    </source>
</evidence>
<dbReference type="OrthoDB" id="5984008at2759"/>
<keyword evidence="6" id="KW-0770">Synapse</keyword>
<evidence type="ECO:0000256" key="4">
    <source>
        <dbReference type="ARBA" id="ARBA00022692"/>
    </source>
</evidence>
<dbReference type="EMBL" id="HACA01010268">
    <property type="protein sequence ID" value="CDW27629.1"/>
    <property type="molecule type" value="Transcribed_RNA"/>
</dbReference>
<evidence type="ECO:0000256" key="11">
    <source>
        <dbReference type="ARBA" id="ARBA00023257"/>
    </source>
</evidence>
<comment type="similarity">
    <text evidence="2">Belongs to the glutamate-gated ion channel (TC 1.A.10.1) family.</text>
</comment>
<dbReference type="GO" id="GO:0015276">
    <property type="term" value="F:ligand-gated monoatomic ion channel activity"/>
    <property type="evidence" value="ECO:0007669"/>
    <property type="project" value="InterPro"/>
</dbReference>
<dbReference type="GO" id="GO:0045211">
    <property type="term" value="C:postsynaptic membrane"/>
    <property type="evidence" value="ECO:0007669"/>
    <property type="project" value="UniProtKB-SubCell"/>
</dbReference>
<reference evidence="20" key="1">
    <citation type="submission" date="2014-05" db="EMBL/GenBank/DDBJ databases">
        <authorList>
            <person name="Chronopoulou M."/>
        </authorList>
    </citation>
    <scope>NUCLEOTIDE SEQUENCE</scope>
    <source>
        <tissue evidence="20">Whole organism</tissue>
    </source>
</reference>
<protein>
    <submittedName>
        <fullName evidence="20">Uncharacterized protein</fullName>
    </submittedName>
</protein>
<keyword evidence="17" id="KW-0732">Signal</keyword>
<feature type="domain" description="Ionotropic glutamate receptor L-glutamate and glycine-binding" evidence="19">
    <location>
        <begin position="423"/>
        <end position="488"/>
    </location>
</feature>
<feature type="transmembrane region" description="Helical" evidence="16">
    <location>
        <begin position="846"/>
        <end position="870"/>
    </location>
</feature>
<dbReference type="FunFam" id="3.40.50.2300:FF:000106">
    <property type="entry name" value="Glutamate receptor ionotropic, kainate"/>
    <property type="match status" value="1"/>
</dbReference>
<dbReference type="Pfam" id="PF01094">
    <property type="entry name" value="ANF_receptor"/>
    <property type="match status" value="1"/>
</dbReference>
<dbReference type="CDD" id="cd06382">
    <property type="entry name" value="PBP1_iGluR_Kainate"/>
    <property type="match status" value="1"/>
</dbReference>
<dbReference type="Gene3D" id="3.40.190.10">
    <property type="entry name" value="Periplasmic binding protein-like II"/>
    <property type="match status" value="2"/>
</dbReference>
<dbReference type="RefSeq" id="XP_040574155.1">
    <property type="nucleotide sequence ID" value="XM_040718221.2"/>
</dbReference>
<keyword evidence="10" id="KW-0325">Glycoprotein</keyword>
<evidence type="ECO:0000256" key="10">
    <source>
        <dbReference type="ARBA" id="ARBA00023180"/>
    </source>
</evidence>
<dbReference type="InterPro" id="IPR019594">
    <property type="entry name" value="Glu/Gly-bd"/>
</dbReference>
<feature type="chain" id="PRO_5005488005" evidence="17">
    <location>
        <begin position="17"/>
        <end position="1024"/>
    </location>
</feature>
<organism evidence="20">
    <name type="scientific">Lepeophtheirus salmonis</name>
    <name type="common">Salmon louse</name>
    <name type="synonym">Caligus salmonis</name>
    <dbReference type="NCBI Taxonomy" id="72036"/>
    <lineage>
        <taxon>Eukaryota</taxon>
        <taxon>Metazoa</taxon>
        <taxon>Ecdysozoa</taxon>
        <taxon>Arthropoda</taxon>
        <taxon>Crustacea</taxon>
        <taxon>Multicrustacea</taxon>
        <taxon>Hexanauplia</taxon>
        <taxon>Copepoda</taxon>
        <taxon>Siphonostomatoida</taxon>
        <taxon>Caligidae</taxon>
        <taxon>Lepeophtheirus</taxon>
    </lineage>
</organism>
<dbReference type="FunFam" id="3.40.190.10:FF:000147">
    <property type="entry name" value="Uncharacterized protein, isoform C"/>
    <property type="match status" value="1"/>
</dbReference>
<evidence type="ECO:0000256" key="16">
    <source>
        <dbReference type="SAM" id="Phobius"/>
    </source>
</evidence>
<keyword evidence="13" id="KW-0407">Ion channel</keyword>
<comment type="subcellular location">
    <subcellularLocation>
        <location evidence="1">Membrane</location>
        <topology evidence="1">Multi-pass membrane protein</topology>
    </subcellularLocation>
    <subcellularLocation>
        <location evidence="14">Postsynaptic cell membrane</location>
    </subcellularLocation>
</comment>
<name>A0A0K2TNS8_LEPSM</name>
<keyword evidence="12" id="KW-1071">Ligand-gated ion channel</keyword>
<dbReference type="Gene3D" id="3.40.50.2300">
    <property type="match status" value="2"/>
</dbReference>
<keyword evidence="4 16" id="KW-0812">Transmembrane</keyword>
<dbReference type="PANTHER" id="PTHR18966">
    <property type="entry name" value="IONOTROPIC GLUTAMATE RECEPTOR"/>
    <property type="match status" value="1"/>
</dbReference>
<feature type="region of interest" description="Disordered" evidence="15">
    <location>
        <begin position="974"/>
        <end position="1024"/>
    </location>
</feature>
<keyword evidence="3" id="KW-0813">Transport</keyword>
<dbReference type="SUPFAM" id="SSF53850">
    <property type="entry name" value="Periplasmic binding protein-like II"/>
    <property type="match status" value="1"/>
</dbReference>
<dbReference type="SMART" id="SM00918">
    <property type="entry name" value="Lig_chan-Glu_bd"/>
    <property type="match status" value="1"/>
</dbReference>
<keyword evidence="11" id="KW-0628">Postsynaptic cell membrane</keyword>
<evidence type="ECO:0000256" key="12">
    <source>
        <dbReference type="ARBA" id="ARBA00023286"/>
    </source>
</evidence>
<evidence type="ECO:0000256" key="15">
    <source>
        <dbReference type="SAM" id="MobiDB-lite"/>
    </source>
</evidence>
<evidence type="ECO:0000259" key="19">
    <source>
        <dbReference type="SMART" id="SM00918"/>
    </source>
</evidence>
<evidence type="ECO:0000256" key="1">
    <source>
        <dbReference type="ARBA" id="ARBA00004141"/>
    </source>
</evidence>
<dbReference type="Gene3D" id="1.10.287.70">
    <property type="match status" value="1"/>
</dbReference>
<evidence type="ECO:0000256" key="9">
    <source>
        <dbReference type="ARBA" id="ARBA00023170"/>
    </source>
</evidence>
<evidence type="ECO:0000256" key="6">
    <source>
        <dbReference type="ARBA" id="ARBA00023018"/>
    </source>
</evidence>
<keyword evidence="5 16" id="KW-1133">Transmembrane helix</keyword>
<dbReference type="AlphaFoldDB" id="A0A0K2TNS8"/>
<evidence type="ECO:0000256" key="8">
    <source>
        <dbReference type="ARBA" id="ARBA00023136"/>
    </source>
</evidence>
<dbReference type="InterPro" id="IPR028082">
    <property type="entry name" value="Peripla_BP_I"/>
</dbReference>
<keyword evidence="8 16" id="KW-0472">Membrane</keyword>
<keyword evidence="9" id="KW-0675">Receptor</keyword>
<feature type="compositionally biased region" description="Basic and acidic residues" evidence="15">
    <location>
        <begin position="1006"/>
        <end position="1024"/>
    </location>
</feature>
<dbReference type="Pfam" id="PF10613">
    <property type="entry name" value="Lig_chan-Glu_bd"/>
    <property type="match status" value="1"/>
</dbReference>
<dbReference type="InterPro" id="IPR001828">
    <property type="entry name" value="ANF_lig-bd_rcpt"/>
</dbReference>
<dbReference type="Pfam" id="PF00060">
    <property type="entry name" value="Lig_chan"/>
    <property type="match status" value="1"/>
</dbReference>
<evidence type="ECO:0000256" key="7">
    <source>
        <dbReference type="ARBA" id="ARBA00023065"/>
    </source>
</evidence>
<dbReference type="FunFam" id="3.40.190.10:FF:000061">
    <property type="entry name" value="Glutamate receptor, ionotropic kainate"/>
    <property type="match status" value="1"/>
</dbReference>
<accession>A0A0K2TNS8</accession>
<dbReference type="GeneID" id="121123111"/>
<evidence type="ECO:0000259" key="18">
    <source>
        <dbReference type="SMART" id="SM00079"/>
    </source>
</evidence>